<evidence type="ECO:0000313" key="4">
    <source>
        <dbReference type="Proteomes" id="UP001165740"/>
    </source>
</evidence>
<dbReference type="Gene3D" id="3.30.420.10">
    <property type="entry name" value="Ribonuclease H-like superfamily/Ribonuclease H"/>
    <property type="match status" value="1"/>
</dbReference>
<dbReference type="AlphaFoldDB" id="A0A9W2YET5"/>
<evidence type="ECO:0000256" key="1">
    <source>
        <dbReference type="SAM" id="MobiDB-lite"/>
    </source>
</evidence>
<dbReference type="SUPFAM" id="SSF46689">
    <property type="entry name" value="Homeodomain-like"/>
    <property type="match status" value="1"/>
</dbReference>
<organism evidence="4 5">
    <name type="scientific">Biomphalaria glabrata</name>
    <name type="common">Bloodfluke planorb</name>
    <name type="synonym">Freshwater snail</name>
    <dbReference type="NCBI Taxonomy" id="6526"/>
    <lineage>
        <taxon>Eukaryota</taxon>
        <taxon>Metazoa</taxon>
        <taxon>Spiralia</taxon>
        <taxon>Lophotrochozoa</taxon>
        <taxon>Mollusca</taxon>
        <taxon>Gastropoda</taxon>
        <taxon>Heterobranchia</taxon>
        <taxon>Euthyneura</taxon>
        <taxon>Panpulmonata</taxon>
        <taxon>Hygrophila</taxon>
        <taxon>Lymnaeoidea</taxon>
        <taxon>Planorbidae</taxon>
        <taxon>Biomphalaria</taxon>
    </lineage>
</organism>
<dbReference type="InterPro" id="IPR007889">
    <property type="entry name" value="HTH_Psq"/>
</dbReference>
<dbReference type="GeneID" id="106065623"/>
<dbReference type="Proteomes" id="UP001165740">
    <property type="component" value="Chromosome 12"/>
</dbReference>
<evidence type="ECO:0000259" key="3">
    <source>
        <dbReference type="Pfam" id="PF05225"/>
    </source>
</evidence>
<proteinExistence type="predicted"/>
<gene>
    <name evidence="5" type="primary">LOC106065623</name>
</gene>
<dbReference type="RefSeq" id="XP_055861189.1">
    <property type="nucleotide sequence ID" value="XM_056005214.1"/>
</dbReference>
<accession>A0A9W2YET5</accession>
<feature type="compositionally biased region" description="Polar residues" evidence="1">
    <location>
        <begin position="429"/>
        <end position="443"/>
    </location>
</feature>
<dbReference type="Pfam" id="PF05225">
    <property type="entry name" value="HTH_psq"/>
    <property type="match status" value="1"/>
</dbReference>
<dbReference type="OMA" id="SRIWNVD"/>
<feature type="compositionally biased region" description="Basic residues" evidence="1">
    <location>
        <begin position="485"/>
        <end position="497"/>
    </location>
</feature>
<feature type="compositionally biased region" description="Basic residues" evidence="1">
    <location>
        <begin position="465"/>
        <end position="474"/>
    </location>
</feature>
<feature type="domain" description="HTH psq-type" evidence="3">
    <location>
        <begin position="15"/>
        <end position="51"/>
    </location>
</feature>
<keyword evidence="4" id="KW-1185">Reference proteome</keyword>
<dbReference type="GO" id="GO:0003677">
    <property type="term" value="F:DNA binding"/>
    <property type="evidence" value="ECO:0007669"/>
    <property type="project" value="InterPro"/>
</dbReference>
<feature type="compositionally biased region" description="Polar residues" evidence="1">
    <location>
        <begin position="475"/>
        <end position="484"/>
    </location>
</feature>
<dbReference type="GO" id="GO:0005634">
    <property type="term" value="C:nucleus"/>
    <property type="evidence" value="ECO:0007669"/>
    <property type="project" value="TreeGrafter"/>
</dbReference>
<sequence>MRNYKRITTRGDYCREAMSLAVDAVILQGLSLRKAAAQHNVNYKTLSRYVSSKKKNGSLDEQSFGYKHAHLIFSNELEKQLVDYLISASKIFHGLNISELRELAFQLAETNKLKMPKMWTEHRQAGADWASAFMKRHKEEISMRTPEPTSLQRMSSFNKHNVSLFYDNLEKVMEKGFACERIWNVDETGITTVQKPAKQIAQKGDKRVGAIVAQERGTLVTVCCSISASGNHIPPFLVFPRVNVQDHWRLTLPPSSVVEGHPKASGWMTQENFTSFLKHFANHTRPTSESPVLLLLDNHKSHISAEAINFCKQNHITLLSFPPHCSHELQPLDKCVFGPFKTFCNQASDRWYHDASNAGKLMTIHTIPSIVNYGFINAFNQKNILSAFRSTGIYPFDRNAISEDRYLPSFTTDRPIPENCANKPGGDSVNHQSTSVELSNCSDPPIQASNANVSPFAIRPFGKAAPRKTAKRKTMSSTIYTQSPLKKKKESTSKKRNIMTADSDTDETESQFSVDDETDNNPSETEEEETSSIQLGQVSNICLNDYVLVAFIKKKNVKYLVGLVTKEEDEDGDIEVSFL</sequence>
<evidence type="ECO:0000259" key="2">
    <source>
        <dbReference type="Pfam" id="PF03184"/>
    </source>
</evidence>
<dbReference type="Pfam" id="PF03184">
    <property type="entry name" value="DDE_1"/>
    <property type="match status" value="1"/>
</dbReference>
<dbReference type="PANTHER" id="PTHR19303">
    <property type="entry name" value="TRANSPOSON"/>
    <property type="match status" value="1"/>
</dbReference>
<dbReference type="InterPro" id="IPR009057">
    <property type="entry name" value="Homeodomain-like_sf"/>
</dbReference>
<feature type="compositionally biased region" description="Acidic residues" evidence="1">
    <location>
        <begin position="503"/>
        <end position="530"/>
    </location>
</feature>
<reference evidence="5" key="1">
    <citation type="submission" date="2025-08" db="UniProtKB">
        <authorList>
            <consortium name="RefSeq"/>
        </authorList>
    </citation>
    <scope>IDENTIFICATION</scope>
</reference>
<feature type="domain" description="DDE-1" evidence="2">
    <location>
        <begin position="219"/>
        <end position="359"/>
    </location>
</feature>
<feature type="region of interest" description="Disordered" evidence="1">
    <location>
        <begin position="464"/>
        <end position="533"/>
    </location>
</feature>
<dbReference type="Gene3D" id="1.10.10.60">
    <property type="entry name" value="Homeodomain-like"/>
    <property type="match status" value="1"/>
</dbReference>
<feature type="region of interest" description="Disordered" evidence="1">
    <location>
        <begin position="417"/>
        <end position="443"/>
    </location>
</feature>
<name>A0A9W2YET5_BIOGL</name>
<dbReference type="InterPro" id="IPR036397">
    <property type="entry name" value="RNaseH_sf"/>
</dbReference>
<dbReference type="InterPro" id="IPR050863">
    <property type="entry name" value="CenT-Element_Derived"/>
</dbReference>
<evidence type="ECO:0000313" key="5">
    <source>
        <dbReference type="RefSeq" id="XP_055861189.1"/>
    </source>
</evidence>
<protein>
    <submittedName>
        <fullName evidence="5">Uncharacterized protein LOC106065623</fullName>
    </submittedName>
</protein>
<dbReference type="OrthoDB" id="6277218at2759"/>
<dbReference type="PANTHER" id="PTHR19303:SF74">
    <property type="entry name" value="POGO TRANSPOSABLE ELEMENT WITH KRAB DOMAIN"/>
    <property type="match status" value="1"/>
</dbReference>
<dbReference type="InterPro" id="IPR004875">
    <property type="entry name" value="DDE_SF_endonuclease_dom"/>
</dbReference>